<keyword evidence="15" id="KW-0482">Metalloprotease</keyword>
<keyword evidence="8" id="KW-0645">Protease</keyword>
<keyword evidence="18" id="KW-0458">Lysosome</keyword>
<evidence type="ECO:0000256" key="5">
    <source>
        <dbReference type="ARBA" id="ARBA00014116"/>
    </source>
</evidence>
<evidence type="ECO:0000256" key="12">
    <source>
        <dbReference type="ARBA" id="ARBA00022824"/>
    </source>
</evidence>
<dbReference type="InterPro" id="IPR039866">
    <property type="entry name" value="CPQ"/>
</dbReference>
<comment type="subcellular location">
    <subcellularLocation>
        <location evidence="1">Endoplasmic reticulum</location>
    </subcellularLocation>
    <subcellularLocation>
        <location evidence="3">Golgi apparatus</location>
    </subcellularLocation>
    <subcellularLocation>
        <location evidence="2">Lysosome</location>
    </subcellularLocation>
    <subcellularLocation>
        <location evidence="4">Secreted</location>
    </subcellularLocation>
</comment>
<keyword evidence="13" id="KW-0862">Zinc</keyword>
<proteinExistence type="predicted"/>
<keyword evidence="14" id="KW-0333">Golgi apparatus</keyword>
<accession>A0ABY7U358</accession>
<dbReference type="Gene3D" id="3.50.30.30">
    <property type="match status" value="1"/>
</dbReference>
<evidence type="ECO:0000256" key="15">
    <source>
        <dbReference type="ARBA" id="ARBA00023049"/>
    </source>
</evidence>
<dbReference type="Gene3D" id="3.40.630.10">
    <property type="entry name" value="Zn peptidases"/>
    <property type="match status" value="1"/>
</dbReference>
<keyword evidence="12" id="KW-0256">Endoplasmic reticulum</keyword>
<keyword evidence="10" id="KW-0732">Signal</keyword>
<evidence type="ECO:0000256" key="17">
    <source>
        <dbReference type="ARBA" id="ARBA00023180"/>
    </source>
</evidence>
<evidence type="ECO:0000256" key="10">
    <source>
        <dbReference type="ARBA" id="ARBA00022729"/>
    </source>
</evidence>
<dbReference type="RefSeq" id="WP_273619095.1">
    <property type="nucleotide sequence ID" value="NZ_CP117417.1"/>
</dbReference>
<keyword evidence="6" id="KW-0964">Secreted</keyword>
<keyword evidence="16" id="KW-0865">Zymogen</keyword>
<dbReference type="Pfam" id="PF04389">
    <property type="entry name" value="Peptidase_M28"/>
    <property type="match status" value="1"/>
</dbReference>
<comment type="subunit">
    <text evidence="19">Homodimer. The monomeric form is inactive while the homodimer is active.</text>
</comment>
<dbReference type="EMBL" id="CP117417">
    <property type="protein sequence ID" value="WCT78794.1"/>
    <property type="molecule type" value="Genomic_DNA"/>
</dbReference>
<keyword evidence="24" id="KW-1185">Reference proteome</keyword>
<dbReference type="InterPro" id="IPR007484">
    <property type="entry name" value="Peptidase_M28"/>
</dbReference>
<evidence type="ECO:0000256" key="3">
    <source>
        <dbReference type="ARBA" id="ARBA00004555"/>
    </source>
</evidence>
<keyword evidence="11" id="KW-0378">Hydrolase</keyword>
<evidence type="ECO:0000256" key="16">
    <source>
        <dbReference type="ARBA" id="ARBA00023145"/>
    </source>
</evidence>
<dbReference type="Proteomes" id="UP001218231">
    <property type="component" value="Chromosome"/>
</dbReference>
<protein>
    <recommendedName>
        <fullName evidence="5">Carboxypeptidase Q</fullName>
    </recommendedName>
    <alternativeName>
        <fullName evidence="20">Plasma glutamate carboxypeptidase</fullName>
    </alternativeName>
</protein>
<evidence type="ECO:0000256" key="1">
    <source>
        <dbReference type="ARBA" id="ARBA00004240"/>
    </source>
</evidence>
<evidence type="ECO:0000256" key="14">
    <source>
        <dbReference type="ARBA" id="ARBA00023034"/>
    </source>
</evidence>
<evidence type="ECO:0000256" key="21">
    <source>
        <dbReference type="SAM" id="MobiDB-lite"/>
    </source>
</evidence>
<evidence type="ECO:0000313" key="23">
    <source>
        <dbReference type="EMBL" id="WCT78794.1"/>
    </source>
</evidence>
<feature type="domain" description="Peptidase M28" evidence="22">
    <location>
        <begin position="231"/>
        <end position="418"/>
    </location>
</feature>
<evidence type="ECO:0000313" key="24">
    <source>
        <dbReference type="Proteomes" id="UP001218231"/>
    </source>
</evidence>
<sequence length="433" mass="45243">MASPACAAGGDARSSQALSIITDLTTDVGQRLGGTDREAAARDWAVARLRALGFANVRTEPFPIAGWVRGEEKAAITAPVPQKLAVTALGYSGATPAQGVTGELVYFPTLAALKLAPEGSLRGKIAFVDHAMKAAQDGGGYGPFGEARRQGPTIAAAKGASALLIRSIGTDHTRSPHTGVTRRPPQGEPLPSGAVSNPDADLIARLAAKGQPLTASLTLTPRFTGEVMSGNVIAELPGRDPKLAPILVACHLDSWDLGQGAIDDASGCGIITAAALEAARSGQLARTIRVLWAGTEEMGGFGGQAYAKAHANDPHAVVMESDTGADRVFRFLFRMAPQDKPLAERIGAELAKMGIYTGEGTPEGGEDVGYIAEKQKLAVIDLNQDMTRYFDWHHTPDDTLDKIDPAQLQQNVDAWAAVLKILGSYTGTINPVG</sequence>
<keyword evidence="7" id="KW-0121">Carboxypeptidase</keyword>
<evidence type="ECO:0000259" key="22">
    <source>
        <dbReference type="Pfam" id="PF04389"/>
    </source>
</evidence>
<keyword evidence="17" id="KW-0325">Glycoprotein</keyword>
<feature type="region of interest" description="Disordered" evidence="21">
    <location>
        <begin position="171"/>
        <end position="195"/>
    </location>
</feature>
<gene>
    <name evidence="23" type="ORF">PQ457_07450</name>
</gene>
<evidence type="ECO:0000256" key="13">
    <source>
        <dbReference type="ARBA" id="ARBA00022833"/>
    </source>
</evidence>
<evidence type="ECO:0000256" key="20">
    <source>
        <dbReference type="ARBA" id="ARBA00033328"/>
    </source>
</evidence>
<dbReference type="PANTHER" id="PTHR12053:SF3">
    <property type="entry name" value="CARBOXYPEPTIDASE Q"/>
    <property type="match status" value="1"/>
</dbReference>
<dbReference type="PANTHER" id="PTHR12053">
    <property type="entry name" value="PROTEASE FAMILY M28 PLASMA GLUTAMATE CARBOXYPEPTIDASE-RELATED"/>
    <property type="match status" value="1"/>
</dbReference>
<reference evidence="23 24" key="1">
    <citation type="submission" date="2023-02" db="EMBL/GenBank/DDBJ databases">
        <title>Genome sequence of Novosphingobium humi KACC 19094.</title>
        <authorList>
            <person name="Kim S."/>
            <person name="Heo J."/>
            <person name="Kwon S.-W."/>
        </authorList>
    </citation>
    <scope>NUCLEOTIDE SEQUENCE [LARGE SCALE GENOMIC DNA]</scope>
    <source>
        <strain evidence="23 24">KACC 19094</strain>
    </source>
</reference>
<evidence type="ECO:0000256" key="19">
    <source>
        <dbReference type="ARBA" id="ARBA00025833"/>
    </source>
</evidence>
<evidence type="ECO:0000256" key="6">
    <source>
        <dbReference type="ARBA" id="ARBA00022525"/>
    </source>
</evidence>
<evidence type="ECO:0000256" key="8">
    <source>
        <dbReference type="ARBA" id="ARBA00022670"/>
    </source>
</evidence>
<evidence type="ECO:0000256" key="18">
    <source>
        <dbReference type="ARBA" id="ARBA00023228"/>
    </source>
</evidence>
<evidence type="ECO:0000256" key="9">
    <source>
        <dbReference type="ARBA" id="ARBA00022723"/>
    </source>
</evidence>
<keyword evidence="9" id="KW-0479">Metal-binding</keyword>
<evidence type="ECO:0000256" key="4">
    <source>
        <dbReference type="ARBA" id="ARBA00004613"/>
    </source>
</evidence>
<evidence type="ECO:0000256" key="11">
    <source>
        <dbReference type="ARBA" id="ARBA00022801"/>
    </source>
</evidence>
<evidence type="ECO:0000256" key="2">
    <source>
        <dbReference type="ARBA" id="ARBA00004371"/>
    </source>
</evidence>
<organism evidence="23 24">
    <name type="scientific">Novosphingobium humi</name>
    <dbReference type="NCBI Taxonomy" id="2282397"/>
    <lineage>
        <taxon>Bacteria</taxon>
        <taxon>Pseudomonadati</taxon>
        <taxon>Pseudomonadota</taxon>
        <taxon>Alphaproteobacteria</taxon>
        <taxon>Sphingomonadales</taxon>
        <taxon>Sphingomonadaceae</taxon>
        <taxon>Novosphingobium</taxon>
    </lineage>
</organism>
<evidence type="ECO:0000256" key="7">
    <source>
        <dbReference type="ARBA" id="ARBA00022645"/>
    </source>
</evidence>
<name>A0ABY7U358_9SPHN</name>
<dbReference type="SUPFAM" id="SSF53187">
    <property type="entry name" value="Zn-dependent exopeptidases"/>
    <property type="match status" value="1"/>
</dbReference>